<dbReference type="SUPFAM" id="SSF57667">
    <property type="entry name" value="beta-beta-alpha zinc fingers"/>
    <property type="match status" value="1"/>
</dbReference>
<dbReference type="PROSITE" id="PS50157">
    <property type="entry name" value="ZINC_FINGER_C2H2_2"/>
    <property type="match status" value="1"/>
</dbReference>
<evidence type="ECO:0000256" key="2">
    <source>
        <dbReference type="SAM" id="MobiDB-lite"/>
    </source>
</evidence>
<feature type="domain" description="C2H2-type" evidence="3">
    <location>
        <begin position="317"/>
        <end position="348"/>
    </location>
</feature>
<feature type="region of interest" description="Disordered" evidence="2">
    <location>
        <begin position="258"/>
        <end position="309"/>
    </location>
</feature>
<organism evidence="4 5">
    <name type="scientific">Trametes coccinea (strain BRFM310)</name>
    <name type="common">Pycnoporus coccineus</name>
    <dbReference type="NCBI Taxonomy" id="1353009"/>
    <lineage>
        <taxon>Eukaryota</taxon>
        <taxon>Fungi</taxon>
        <taxon>Dikarya</taxon>
        <taxon>Basidiomycota</taxon>
        <taxon>Agaricomycotina</taxon>
        <taxon>Agaricomycetes</taxon>
        <taxon>Polyporales</taxon>
        <taxon>Polyporaceae</taxon>
        <taxon>Trametes</taxon>
    </lineage>
</organism>
<protein>
    <recommendedName>
        <fullName evidence="3">C2H2-type domain-containing protein</fullName>
    </recommendedName>
</protein>
<accession>A0A1Y2J2R5</accession>
<evidence type="ECO:0000259" key="3">
    <source>
        <dbReference type="PROSITE" id="PS50157"/>
    </source>
</evidence>
<dbReference type="EMBL" id="KZ084087">
    <property type="protein sequence ID" value="OSD07698.1"/>
    <property type="molecule type" value="Genomic_DNA"/>
</dbReference>
<keyword evidence="1" id="KW-0479">Metal-binding</keyword>
<dbReference type="InterPro" id="IPR013087">
    <property type="entry name" value="Znf_C2H2_type"/>
</dbReference>
<gene>
    <name evidence="4" type="ORF">PYCCODRAFT_1455800</name>
</gene>
<evidence type="ECO:0000256" key="1">
    <source>
        <dbReference type="PROSITE-ProRule" id="PRU00042"/>
    </source>
</evidence>
<dbReference type="InterPro" id="IPR036236">
    <property type="entry name" value="Znf_C2H2_sf"/>
</dbReference>
<dbReference type="Gene3D" id="3.30.160.60">
    <property type="entry name" value="Classic Zinc Finger"/>
    <property type="match status" value="1"/>
</dbReference>
<keyword evidence="5" id="KW-1185">Reference proteome</keyword>
<keyword evidence="1" id="KW-0862">Zinc</keyword>
<feature type="compositionally biased region" description="Low complexity" evidence="2">
    <location>
        <begin position="288"/>
        <end position="309"/>
    </location>
</feature>
<sequence length="385" mass="40762">MSTENFDLNAWVDLDRLAEEEGPDGAETRGQTTAASNIPLSPPLLPFIPYIDMPFAAGPFSLPPNPVPFSSEASPQVVGTSSAVQPAIAGNNLALELRQSLLASTQSTESVQSRSQPSASPSHSQATADTPSKTAKHSLELKENVASTSSVTESSSHPQDSDKHAGGTLGKRKALAPDNDNPCSFAGPSNLSVGRSSPRLTLRPGDGDAHMATASKPTKRARRTEAELANEKTDVVAKLCGYNGGRCEHLLTTQKENRRHLRTVHYPVPHGRKSADEDSASDDHAKAEASSSRSSSVTSGSTLGDGSGDTAATAASLQCTYRGGCPKSFSRLNELQKHAESAHWKQRFQCDICGSMLVRRDALLKHRGGKACLQQAQKNDKGASQ</sequence>
<evidence type="ECO:0000313" key="5">
    <source>
        <dbReference type="Proteomes" id="UP000193067"/>
    </source>
</evidence>
<feature type="compositionally biased region" description="Basic and acidic residues" evidence="2">
    <location>
        <begin position="273"/>
        <end position="287"/>
    </location>
</feature>
<feature type="compositionally biased region" description="Low complexity" evidence="2">
    <location>
        <begin position="110"/>
        <end position="128"/>
    </location>
</feature>
<dbReference type="AlphaFoldDB" id="A0A1Y2J2R5"/>
<feature type="compositionally biased region" description="Polar residues" evidence="2">
    <location>
        <begin position="187"/>
        <end position="199"/>
    </location>
</feature>
<evidence type="ECO:0000313" key="4">
    <source>
        <dbReference type="EMBL" id="OSD07698.1"/>
    </source>
</evidence>
<dbReference type="GO" id="GO:0008270">
    <property type="term" value="F:zinc ion binding"/>
    <property type="evidence" value="ECO:0007669"/>
    <property type="project" value="UniProtKB-KW"/>
</dbReference>
<reference evidence="4 5" key="1">
    <citation type="journal article" date="2015" name="Biotechnol. Biofuels">
        <title>Enhanced degradation of softwood versus hardwood by the white-rot fungus Pycnoporus coccineus.</title>
        <authorList>
            <person name="Couturier M."/>
            <person name="Navarro D."/>
            <person name="Chevret D."/>
            <person name="Henrissat B."/>
            <person name="Piumi F."/>
            <person name="Ruiz-Duenas F.J."/>
            <person name="Martinez A.T."/>
            <person name="Grigoriev I.V."/>
            <person name="Riley R."/>
            <person name="Lipzen A."/>
            <person name="Berrin J.G."/>
            <person name="Master E.R."/>
            <person name="Rosso M.N."/>
        </authorList>
    </citation>
    <scope>NUCLEOTIDE SEQUENCE [LARGE SCALE GENOMIC DNA]</scope>
    <source>
        <strain evidence="4 5">BRFM310</strain>
    </source>
</reference>
<feature type="compositionally biased region" description="Low complexity" evidence="2">
    <location>
        <begin position="147"/>
        <end position="156"/>
    </location>
</feature>
<name>A0A1Y2J2R5_TRAC3</name>
<feature type="region of interest" description="Disordered" evidence="2">
    <location>
        <begin position="105"/>
        <end position="228"/>
    </location>
</feature>
<proteinExistence type="predicted"/>
<dbReference type="OrthoDB" id="6910977at2759"/>
<keyword evidence="1" id="KW-0863">Zinc-finger</keyword>
<dbReference type="Pfam" id="PF00096">
    <property type="entry name" value="zf-C2H2"/>
    <property type="match status" value="1"/>
</dbReference>
<dbReference type="Proteomes" id="UP000193067">
    <property type="component" value="Unassembled WGS sequence"/>
</dbReference>